<dbReference type="GO" id="GO:0005789">
    <property type="term" value="C:endoplasmic reticulum membrane"/>
    <property type="evidence" value="ECO:0007669"/>
    <property type="project" value="UniProtKB-SubCell"/>
</dbReference>
<dbReference type="AlphaFoldDB" id="A0A7E4VAQ0"/>
<comment type="similarity">
    <text evidence="4 11">Belongs to the ERG2 family.</text>
</comment>
<proteinExistence type="inferred from homology"/>
<reference evidence="13" key="2">
    <citation type="submission" date="2020-10" db="UniProtKB">
        <authorList>
            <consortium name="WormBaseParasite"/>
        </authorList>
    </citation>
    <scope>IDENTIFICATION</scope>
</reference>
<evidence type="ECO:0000256" key="5">
    <source>
        <dbReference type="ARBA" id="ARBA00020208"/>
    </source>
</evidence>
<dbReference type="GO" id="GO:0005640">
    <property type="term" value="C:nuclear outer membrane"/>
    <property type="evidence" value="ECO:0007669"/>
    <property type="project" value="UniProtKB-SubCell"/>
</dbReference>
<evidence type="ECO:0000256" key="11">
    <source>
        <dbReference type="RuleBase" id="RU368083"/>
    </source>
</evidence>
<keyword evidence="6" id="KW-0812">Transmembrane</keyword>
<keyword evidence="9" id="KW-0472">Membrane</keyword>
<comment type="subcellular location">
    <subcellularLocation>
        <location evidence="2">Endoplasmic reticulum membrane</location>
    </subcellularLocation>
    <subcellularLocation>
        <location evidence="1">Nucleus inner membrane</location>
    </subcellularLocation>
    <subcellularLocation>
        <location evidence="3">Nucleus outer membrane</location>
    </subcellularLocation>
</comment>
<evidence type="ECO:0000256" key="3">
    <source>
        <dbReference type="ARBA" id="ARBA00004649"/>
    </source>
</evidence>
<evidence type="ECO:0000313" key="13">
    <source>
        <dbReference type="WBParaSite" id="Pan_g18670.t1"/>
    </source>
</evidence>
<name>A0A7E4VAQ0_PANRE</name>
<sequence length="225" mass="25065">MLFTRLIPSFVYKIGIAVFLLRMVPSLKSNVFTVKSFKEIAAKHVGEDTVESLVINFRQTYGSSIPTNLYWIPFSAGGLNLKAKIIHPGLSEYIAVFAAPIRTSGRSGFHWSNSSCTVLNGEVSRFNDNFVSFTKETFTAGKNFRHGEFDSYIYELEPNTAVVCYGRGVTPVSTIWPAVGAISNVDAIGLLKLGFVGVEAHYKWVAESFFNFWNRNAPKAWKAEL</sequence>
<dbReference type="PANTHER" id="PTHR10868">
    <property type="entry name" value="SIGMA 1-TYPE OPIOID RECEPTOR-RELATED"/>
    <property type="match status" value="1"/>
</dbReference>
<evidence type="ECO:0000256" key="10">
    <source>
        <dbReference type="ARBA" id="ARBA00033467"/>
    </source>
</evidence>
<dbReference type="PANTHER" id="PTHR10868:SF1">
    <property type="entry name" value="SIGMA NON-OPIOID INTRACELLULAR RECEPTOR 1"/>
    <property type="match status" value="1"/>
</dbReference>
<keyword evidence="8" id="KW-1133">Transmembrane helix</keyword>
<evidence type="ECO:0000256" key="8">
    <source>
        <dbReference type="ARBA" id="ARBA00022989"/>
    </source>
</evidence>
<dbReference type="GO" id="GO:0005637">
    <property type="term" value="C:nuclear inner membrane"/>
    <property type="evidence" value="ECO:0007669"/>
    <property type="project" value="UniProtKB-SubCell"/>
</dbReference>
<keyword evidence="12" id="KW-1185">Reference proteome</keyword>
<accession>A0A7E4VAQ0</accession>
<dbReference type="WBParaSite" id="Pan_g18670.t1">
    <property type="protein sequence ID" value="Pan_g18670.t1"/>
    <property type="gene ID" value="Pan_g18670"/>
</dbReference>
<organism evidence="12 13">
    <name type="scientific">Panagrellus redivivus</name>
    <name type="common">Microworm</name>
    <dbReference type="NCBI Taxonomy" id="6233"/>
    <lineage>
        <taxon>Eukaryota</taxon>
        <taxon>Metazoa</taxon>
        <taxon>Ecdysozoa</taxon>
        <taxon>Nematoda</taxon>
        <taxon>Chromadorea</taxon>
        <taxon>Rhabditida</taxon>
        <taxon>Tylenchina</taxon>
        <taxon>Panagrolaimomorpha</taxon>
        <taxon>Panagrolaimoidea</taxon>
        <taxon>Panagrolaimidae</taxon>
        <taxon>Panagrellus</taxon>
    </lineage>
</organism>
<evidence type="ECO:0000256" key="2">
    <source>
        <dbReference type="ARBA" id="ARBA00004586"/>
    </source>
</evidence>
<evidence type="ECO:0000256" key="9">
    <source>
        <dbReference type="ARBA" id="ARBA00023136"/>
    </source>
</evidence>
<evidence type="ECO:0000256" key="4">
    <source>
        <dbReference type="ARBA" id="ARBA00007141"/>
    </source>
</evidence>
<protein>
    <recommendedName>
        <fullName evidence="5">Sigma non-opioid intracellular receptor 1</fullName>
    </recommendedName>
    <alternativeName>
        <fullName evidence="10">Sigma 1-type opioid receptor</fullName>
    </alternativeName>
</protein>
<reference evidence="12" key="1">
    <citation type="journal article" date="2013" name="Genetics">
        <title>The draft genome and transcriptome of Panagrellus redivivus are shaped by the harsh demands of a free-living lifestyle.</title>
        <authorList>
            <person name="Srinivasan J."/>
            <person name="Dillman A.R."/>
            <person name="Macchietto M.G."/>
            <person name="Heikkinen L."/>
            <person name="Lakso M."/>
            <person name="Fracchia K.M."/>
            <person name="Antoshechkin I."/>
            <person name="Mortazavi A."/>
            <person name="Wong G."/>
            <person name="Sternberg P.W."/>
        </authorList>
    </citation>
    <scope>NUCLEOTIDE SEQUENCE [LARGE SCALE GENOMIC DNA]</scope>
    <source>
        <strain evidence="12">MT8872</strain>
    </source>
</reference>
<evidence type="ECO:0000256" key="1">
    <source>
        <dbReference type="ARBA" id="ARBA00004540"/>
    </source>
</evidence>
<evidence type="ECO:0000256" key="7">
    <source>
        <dbReference type="ARBA" id="ARBA00022824"/>
    </source>
</evidence>
<dbReference type="InterPro" id="IPR006716">
    <property type="entry name" value="ERG2_sigma1_rcpt-like"/>
</dbReference>
<dbReference type="Pfam" id="PF04622">
    <property type="entry name" value="ERG2_Sigma1R"/>
    <property type="match status" value="1"/>
</dbReference>
<evidence type="ECO:0000313" key="12">
    <source>
        <dbReference type="Proteomes" id="UP000492821"/>
    </source>
</evidence>
<keyword evidence="7" id="KW-0256">Endoplasmic reticulum</keyword>
<dbReference type="Proteomes" id="UP000492821">
    <property type="component" value="Unassembled WGS sequence"/>
</dbReference>
<evidence type="ECO:0000256" key="6">
    <source>
        <dbReference type="ARBA" id="ARBA00022692"/>
    </source>
</evidence>